<dbReference type="AlphaFoldDB" id="A0AAW2NP09"/>
<protein>
    <recommendedName>
        <fullName evidence="1">Reverse transcriptase zinc-binding domain-containing protein</fullName>
    </recommendedName>
</protein>
<organism evidence="2">
    <name type="scientific">Sesamum radiatum</name>
    <name type="common">Black benniseed</name>
    <dbReference type="NCBI Taxonomy" id="300843"/>
    <lineage>
        <taxon>Eukaryota</taxon>
        <taxon>Viridiplantae</taxon>
        <taxon>Streptophyta</taxon>
        <taxon>Embryophyta</taxon>
        <taxon>Tracheophyta</taxon>
        <taxon>Spermatophyta</taxon>
        <taxon>Magnoliopsida</taxon>
        <taxon>eudicotyledons</taxon>
        <taxon>Gunneridae</taxon>
        <taxon>Pentapetalae</taxon>
        <taxon>asterids</taxon>
        <taxon>lamiids</taxon>
        <taxon>Lamiales</taxon>
        <taxon>Pedaliaceae</taxon>
        <taxon>Sesamum</taxon>
    </lineage>
</organism>
<reference evidence="2" key="1">
    <citation type="submission" date="2020-06" db="EMBL/GenBank/DDBJ databases">
        <authorList>
            <person name="Li T."/>
            <person name="Hu X."/>
            <person name="Zhang T."/>
            <person name="Song X."/>
            <person name="Zhang H."/>
            <person name="Dai N."/>
            <person name="Sheng W."/>
            <person name="Hou X."/>
            <person name="Wei L."/>
        </authorList>
    </citation>
    <scope>NUCLEOTIDE SEQUENCE</scope>
    <source>
        <strain evidence="2">G02</strain>
        <tissue evidence="2">Leaf</tissue>
    </source>
</reference>
<feature type="domain" description="Reverse transcriptase zinc-binding" evidence="1">
    <location>
        <begin position="22"/>
        <end position="89"/>
    </location>
</feature>
<reference evidence="2" key="2">
    <citation type="journal article" date="2024" name="Plant">
        <title>Genomic evolution and insights into agronomic trait innovations of Sesamum species.</title>
        <authorList>
            <person name="Miao H."/>
            <person name="Wang L."/>
            <person name="Qu L."/>
            <person name="Liu H."/>
            <person name="Sun Y."/>
            <person name="Le M."/>
            <person name="Wang Q."/>
            <person name="Wei S."/>
            <person name="Zheng Y."/>
            <person name="Lin W."/>
            <person name="Duan Y."/>
            <person name="Cao H."/>
            <person name="Xiong S."/>
            <person name="Wang X."/>
            <person name="Wei L."/>
            <person name="Li C."/>
            <person name="Ma Q."/>
            <person name="Ju M."/>
            <person name="Zhao R."/>
            <person name="Li G."/>
            <person name="Mu C."/>
            <person name="Tian Q."/>
            <person name="Mei H."/>
            <person name="Zhang T."/>
            <person name="Gao T."/>
            <person name="Zhang H."/>
        </authorList>
    </citation>
    <scope>NUCLEOTIDE SEQUENCE</scope>
    <source>
        <strain evidence="2">G02</strain>
    </source>
</reference>
<evidence type="ECO:0000313" key="2">
    <source>
        <dbReference type="EMBL" id="KAL0345632.1"/>
    </source>
</evidence>
<sequence>MRDQTLPSSSNTTLHTISGRGSLWSWLWRVRAPPKVKLFMWKLCREALPTLEILASRTGAIDTACAICGMDGELVKHIMWEFSFTRQIWALSNIPWRCLTPWVDGRSDWVWRVMQGLN</sequence>
<dbReference type="InterPro" id="IPR026960">
    <property type="entry name" value="RVT-Znf"/>
</dbReference>
<evidence type="ECO:0000259" key="1">
    <source>
        <dbReference type="Pfam" id="PF13966"/>
    </source>
</evidence>
<dbReference type="EMBL" id="JACGWJ010000019">
    <property type="protein sequence ID" value="KAL0345632.1"/>
    <property type="molecule type" value="Genomic_DNA"/>
</dbReference>
<gene>
    <name evidence="2" type="ORF">Sradi_4394500</name>
</gene>
<accession>A0AAW2NP09</accession>
<proteinExistence type="predicted"/>
<name>A0AAW2NP09_SESRA</name>
<dbReference type="Pfam" id="PF13966">
    <property type="entry name" value="zf-RVT"/>
    <property type="match status" value="1"/>
</dbReference>
<comment type="caution">
    <text evidence="2">The sequence shown here is derived from an EMBL/GenBank/DDBJ whole genome shotgun (WGS) entry which is preliminary data.</text>
</comment>